<comment type="caution">
    <text evidence="2">The sequence shown here is derived from an EMBL/GenBank/DDBJ whole genome shotgun (WGS) entry which is preliminary data.</text>
</comment>
<evidence type="ECO:0000313" key="2">
    <source>
        <dbReference type="EMBL" id="KAF9483137.1"/>
    </source>
</evidence>
<feature type="compositionally biased region" description="Polar residues" evidence="1">
    <location>
        <begin position="81"/>
        <end position="100"/>
    </location>
</feature>
<feature type="compositionally biased region" description="Basic and acidic residues" evidence="1">
    <location>
        <begin position="47"/>
        <end position="75"/>
    </location>
</feature>
<proteinExistence type="predicted"/>
<reference evidence="2" key="1">
    <citation type="submission" date="2020-11" db="EMBL/GenBank/DDBJ databases">
        <authorList>
            <consortium name="DOE Joint Genome Institute"/>
            <person name="Ahrendt S."/>
            <person name="Riley R."/>
            <person name="Andreopoulos W."/>
            <person name="Labutti K."/>
            <person name="Pangilinan J."/>
            <person name="Ruiz-Duenas F.J."/>
            <person name="Barrasa J.M."/>
            <person name="Sanchez-Garcia M."/>
            <person name="Camarero S."/>
            <person name="Miyauchi S."/>
            <person name="Serrano A."/>
            <person name="Linde D."/>
            <person name="Babiker R."/>
            <person name="Drula E."/>
            <person name="Ayuso-Fernandez I."/>
            <person name="Pacheco R."/>
            <person name="Padilla G."/>
            <person name="Ferreira P."/>
            <person name="Barriuso J."/>
            <person name="Kellner H."/>
            <person name="Castanera R."/>
            <person name="Alfaro M."/>
            <person name="Ramirez L."/>
            <person name="Pisabarro A.G."/>
            <person name="Kuo A."/>
            <person name="Tritt A."/>
            <person name="Lipzen A."/>
            <person name="He G."/>
            <person name="Yan M."/>
            <person name="Ng V."/>
            <person name="Cullen D."/>
            <person name="Martin F."/>
            <person name="Rosso M.-N."/>
            <person name="Henrissat B."/>
            <person name="Hibbett D."/>
            <person name="Martinez A.T."/>
            <person name="Grigoriev I.V."/>
        </authorList>
    </citation>
    <scope>NUCLEOTIDE SEQUENCE</scope>
    <source>
        <strain evidence="2">CIRM-BRFM 674</strain>
    </source>
</reference>
<feature type="region of interest" description="Disordered" evidence="1">
    <location>
        <begin position="236"/>
        <end position="256"/>
    </location>
</feature>
<organism evidence="2 3">
    <name type="scientific">Pholiota conissans</name>
    <dbReference type="NCBI Taxonomy" id="109636"/>
    <lineage>
        <taxon>Eukaryota</taxon>
        <taxon>Fungi</taxon>
        <taxon>Dikarya</taxon>
        <taxon>Basidiomycota</taxon>
        <taxon>Agaricomycotina</taxon>
        <taxon>Agaricomycetes</taxon>
        <taxon>Agaricomycetidae</taxon>
        <taxon>Agaricales</taxon>
        <taxon>Agaricineae</taxon>
        <taxon>Strophariaceae</taxon>
        <taxon>Pholiota</taxon>
    </lineage>
</organism>
<sequence>MSPDRKQRVPRRIRHIPPERLANSFHRLPRPSPESPSLHSRHAGLNRPDDRPDSRSAQDHSAGDIPDSHNVDRLPRPGSAPPSTVCSQRAVQENPCVNSEESLDRYIPDHMRSRPPLVRNLDDYDRRPTRELFNESTHHTHLGNTTNLQDTHKGLPFNLHTPSFSSVSLQEYNTLASESCPQHTSCNTRAAYNDGANLTFFPSVNQEGSWGANQFAFTLLPTPVNTHYTSRYQYQNDPLQQDGYPDPSVLFDDPPTINSTFTATDYYDRQ</sequence>
<dbReference type="EMBL" id="MU155157">
    <property type="protein sequence ID" value="KAF9483137.1"/>
    <property type="molecule type" value="Genomic_DNA"/>
</dbReference>
<gene>
    <name evidence="2" type="ORF">BDN70DRAFT_929466</name>
</gene>
<name>A0A9P5Z8Z7_9AGAR</name>
<evidence type="ECO:0000313" key="3">
    <source>
        <dbReference type="Proteomes" id="UP000807469"/>
    </source>
</evidence>
<feature type="compositionally biased region" description="Basic and acidic residues" evidence="1">
    <location>
        <begin position="102"/>
        <end position="112"/>
    </location>
</feature>
<accession>A0A9P5Z8Z7</accession>
<keyword evidence="3" id="KW-1185">Reference proteome</keyword>
<dbReference type="Proteomes" id="UP000807469">
    <property type="component" value="Unassembled WGS sequence"/>
</dbReference>
<feature type="region of interest" description="Disordered" evidence="1">
    <location>
        <begin position="1"/>
        <end position="122"/>
    </location>
</feature>
<dbReference type="AlphaFoldDB" id="A0A9P5Z8Z7"/>
<protein>
    <submittedName>
        <fullName evidence="2">Uncharacterized protein</fullName>
    </submittedName>
</protein>
<evidence type="ECO:0000256" key="1">
    <source>
        <dbReference type="SAM" id="MobiDB-lite"/>
    </source>
</evidence>